<feature type="transmembrane region" description="Helical" evidence="9">
    <location>
        <begin position="143"/>
        <end position="162"/>
    </location>
</feature>
<dbReference type="PANTHER" id="PTHR11153">
    <property type="entry name" value="SIDEROFLEXIN"/>
    <property type="match status" value="1"/>
</dbReference>
<evidence type="ECO:0000256" key="6">
    <source>
        <dbReference type="ARBA" id="ARBA00022989"/>
    </source>
</evidence>
<gene>
    <name evidence="10" type="ORF">scyTo_0003526</name>
</gene>
<evidence type="ECO:0000256" key="9">
    <source>
        <dbReference type="SAM" id="Phobius"/>
    </source>
</evidence>
<evidence type="ECO:0000256" key="4">
    <source>
        <dbReference type="ARBA" id="ARBA00022692"/>
    </source>
</evidence>
<evidence type="ECO:0000256" key="2">
    <source>
        <dbReference type="ARBA" id="ARBA00005974"/>
    </source>
</evidence>
<dbReference type="EMBL" id="BFAA01000968">
    <property type="protein sequence ID" value="GCB74436.1"/>
    <property type="molecule type" value="Genomic_DNA"/>
</dbReference>
<evidence type="ECO:0000313" key="11">
    <source>
        <dbReference type="Proteomes" id="UP000288216"/>
    </source>
</evidence>
<protein>
    <recommendedName>
        <fullName evidence="12">Sideroflexin-4</fullName>
    </recommendedName>
</protein>
<dbReference type="OMA" id="NVRFWIA"/>
<keyword evidence="7" id="KW-0496">Mitochondrion</keyword>
<dbReference type="InterPro" id="IPR004686">
    <property type="entry name" value="Mtc"/>
</dbReference>
<dbReference type="PANTHER" id="PTHR11153:SF3">
    <property type="entry name" value="SIDEROFLEXIN-4"/>
    <property type="match status" value="1"/>
</dbReference>
<keyword evidence="6 9" id="KW-1133">Transmembrane helix</keyword>
<comment type="subcellular location">
    <subcellularLocation>
        <location evidence="1">Mitochondrion membrane</location>
        <topology evidence="1">Multi-pass membrane protein</topology>
    </subcellularLocation>
</comment>
<comment type="similarity">
    <text evidence="2">Belongs to the sideroflexin family.</text>
</comment>
<feature type="transmembrane region" description="Helical" evidence="9">
    <location>
        <begin position="272"/>
        <end position="289"/>
    </location>
</feature>
<proteinExistence type="inferred from homology"/>
<keyword evidence="11" id="KW-1185">Reference proteome</keyword>
<keyword evidence="3" id="KW-0813">Transport</keyword>
<dbReference type="GO" id="GO:0006865">
    <property type="term" value="P:amino acid transport"/>
    <property type="evidence" value="ECO:0007669"/>
    <property type="project" value="UniProtKB-KW"/>
</dbReference>
<evidence type="ECO:0000256" key="5">
    <source>
        <dbReference type="ARBA" id="ARBA00022970"/>
    </source>
</evidence>
<accession>A0A401PMT9</accession>
<evidence type="ECO:0008006" key="12">
    <source>
        <dbReference type="Google" id="ProtNLM"/>
    </source>
</evidence>
<dbReference type="GO" id="GO:1990542">
    <property type="term" value="P:mitochondrial transmembrane transport"/>
    <property type="evidence" value="ECO:0007669"/>
    <property type="project" value="TreeGrafter"/>
</dbReference>
<dbReference type="AlphaFoldDB" id="A0A401PMT9"/>
<evidence type="ECO:0000256" key="1">
    <source>
        <dbReference type="ARBA" id="ARBA00004225"/>
    </source>
</evidence>
<dbReference type="GO" id="GO:0015075">
    <property type="term" value="F:monoatomic ion transmembrane transporter activity"/>
    <property type="evidence" value="ECO:0007669"/>
    <property type="project" value="InterPro"/>
</dbReference>
<feature type="transmembrane region" description="Helical" evidence="9">
    <location>
        <begin position="182"/>
        <end position="201"/>
    </location>
</feature>
<reference evidence="10 11" key="1">
    <citation type="journal article" date="2018" name="Nat. Ecol. Evol.">
        <title>Shark genomes provide insights into elasmobranch evolution and the origin of vertebrates.</title>
        <authorList>
            <person name="Hara Y"/>
            <person name="Yamaguchi K"/>
            <person name="Onimaru K"/>
            <person name="Kadota M"/>
            <person name="Koyanagi M"/>
            <person name="Keeley SD"/>
            <person name="Tatsumi K"/>
            <person name="Tanaka K"/>
            <person name="Motone F"/>
            <person name="Kageyama Y"/>
            <person name="Nozu R"/>
            <person name="Adachi N"/>
            <person name="Nishimura O"/>
            <person name="Nakagawa R"/>
            <person name="Tanegashima C"/>
            <person name="Kiyatake I"/>
            <person name="Matsumoto R"/>
            <person name="Murakumo K"/>
            <person name="Nishida K"/>
            <person name="Terakita A"/>
            <person name="Kuratani S"/>
            <person name="Sato K"/>
            <person name="Hyodo S Kuraku.S."/>
        </authorList>
    </citation>
    <scope>NUCLEOTIDE SEQUENCE [LARGE SCALE GENOMIC DNA]</scope>
</reference>
<dbReference type="OrthoDB" id="6608471at2759"/>
<evidence type="ECO:0000313" key="10">
    <source>
        <dbReference type="EMBL" id="GCB74436.1"/>
    </source>
</evidence>
<keyword evidence="4 9" id="KW-0812">Transmembrane</keyword>
<feature type="transmembrane region" description="Helical" evidence="9">
    <location>
        <begin position="232"/>
        <end position="252"/>
    </location>
</feature>
<evidence type="ECO:0000256" key="3">
    <source>
        <dbReference type="ARBA" id="ARBA00022448"/>
    </source>
</evidence>
<name>A0A401PMT9_SCYTO</name>
<dbReference type="STRING" id="75743.A0A401PMT9"/>
<keyword evidence="8 9" id="KW-0472">Membrane</keyword>
<dbReference type="Proteomes" id="UP000288216">
    <property type="component" value="Unassembled WGS sequence"/>
</dbReference>
<organism evidence="10 11">
    <name type="scientific">Scyliorhinus torazame</name>
    <name type="common">Cloudy catshark</name>
    <name type="synonym">Catulus torazame</name>
    <dbReference type="NCBI Taxonomy" id="75743"/>
    <lineage>
        <taxon>Eukaryota</taxon>
        <taxon>Metazoa</taxon>
        <taxon>Chordata</taxon>
        <taxon>Craniata</taxon>
        <taxon>Vertebrata</taxon>
        <taxon>Chondrichthyes</taxon>
        <taxon>Elasmobranchii</taxon>
        <taxon>Galeomorphii</taxon>
        <taxon>Galeoidea</taxon>
        <taxon>Carcharhiniformes</taxon>
        <taxon>Scyliorhinidae</taxon>
        <taxon>Scyliorhinus</taxon>
    </lineage>
</organism>
<dbReference type="Pfam" id="PF03820">
    <property type="entry name" value="SFXNs"/>
    <property type="match status" value="1"/>
</dbReference>
<sequence length="319" mass="35577">MEVNVHQWRGEQSFFHRLLQWLDILDPTTLLASNKEIENALTLLQGSLPSLKETVRDEKIKEALKLTLSSIHPDTADVLPTIFRASAFMPFATPLVVAMLLPHKGMKPAVFWQFLFQSYSAGYNLVHRNKTTCKDEKVPLKQVLLLFGAVTYTTCLGVFPQFVMHRYASNSPVMYTVFKKILPVPVLAFASALNVAIVRGFEFDKGIEVADINGNVVGVSQLAGTKAIKETALSRAVLVGATVTAPNILVSYLQRTNFIKRFPFGLAPIRHIMTAFVFGLMVPIAFSLYPQTGKIKRSNLEPLIQSATTEEDLYYNRGL</sequence>
<dbReference type="GO" id="GO:0005743">
    <property type="term" value="C:mitochondrial inner membrane"/>
    <property type="evidence" value="ECO:0007669"/>
    <property type="project" value="TreeGrafter"/>
</dbReference>
<keyword evidence="5" id="KW-0029">Amino-acid transport</keyword>
<comment type="caution">
    <text evidence="10">The sequence shown here is derived from an EMBL/GenBank/DDBJ whole genome shotgun (WGS) entry which is preliminary data.</text>
</comment>
<evidence type="ECO:0000256" key="7">
    <source>
        <dbReference type="ARBA" id="ARBA00023128"/>
    </source>
</evidence>
<evidence type="ECO:0000256" key="8">
    <source>
        <dbReference type="ARBA" id="ARBA00023136"/>
    </source>
</evidence>